<comment type="similarity">
    <text evidence="2">Belongs to the FliS family.</text>
</comment>
<evidence type="ECO:0000256" key="4">
    <source>
        <dbReference type="ARBA" id="ARBA00022795"/>
    </source>
</evidence>
<dbReference type="STRING" id="1527.SAMN04489757_11849"/>
<evidence type="ECO:0000256" key="1">
    <source>
        <dbReference type="ARBA" id="ARBA00004514"/>
    </source>
</evidence>
<keyword evidence="4" id="KW-1005">Bacterial flagellum biogenesis</keyword>
<dbReference type="GO" id="GO:0044780">
    <property type="term" value="P:bacterial-type flagellum assembly"/>
    <property type="evidence" value="ECO:0007669"/>
    <property type="project" value="InterPro"/>
</dbReference>
<dbReference type="RefSeq" id="WP_091687010.1">
    <property type="nucleotide sequence ID" value="NZ_BAABFM010000023.1"/>
</dbReference>
<keyword evidence="3" id="KW-0963">Cytoplasm</keyword>
<dbReference type="EMBL" id="FOWD01000018">
    <property type="protein sequence ID" value="SFO32939.1"/>
    <property type="molecule type" value="Genomic_DNA"/>
</dbReference>
<dbReference type="AlphaFoldDB" id="A0A1I5GAN3"/>
<evidence type="ECO:0000313" key="7">
    <source>
        <dbReference type="Proteomes" id="UP000198806"/>
    </source>
</evidence>
<comment type="subcellular location">
    <subcellularLocation>
        <location evidence="1">Cytoplasm</location>
        <location evidence="1">Cytosol</location>
    </subcellularLocation>
</comment>
<reference evidence="6 7" key="1">
    <citation type="submission" date="2016-10" db="EMBL/GenBank/DDBJ databases">
        <authorList>
            <person name="de Groot N.N."/>
        </authorList>
    </citation>
    <scope>NUCLEOTIDE SEQUENCE [LARGE SCALE GENOMIC DNA]</scope>
    <source>
        <strain evidence="6 7">DSM 1283</strain>
    </source>
</reference>
<evidence type="ECO:0000256" key="5">
    <source>
        <dbReference type="ARBA" id="ARBA00023186"/>
    </source>
</evidence>
<dbReference type="Gene3D" id="1.20.120.340">
    <property type="entry name" value="Flagellar protein FliS"/>
    <property type="match status" value="1"/>
</dbReference>
<evidence type="ECO:0000256" key="2">
    <source>
        <dbReference type="ARBA" id="ARBA00008787"/>
    </source>
</evidence>
<dbReference type="InterPro" id="IPR036584">
    <property type="entry name" value="FliS_sf"/>
</dbReference>
<evidence type="ECO:0000256" key="3">
    <source>
        <dbReference type="ARBA" id="ARBA00022490"/>
    </source>
</evidence>
<dbReference type="PANTHER" id="PTHR34773">
    <property type="entry name" value="FLAGELLAR SECRETION CHAPERONE FLIS"/>
    <property type="match status" value="1"/>
</dbReference>
<dbReference type="PANTHER" id="PTHR34773:SF1">
    <property type="entry name" value="FLAGELLAR SECRETION CHAPERONE FLIS"/>
    <property type="match status" value="1"/>
</dbReference>
<dbReference type="Pfam" id="PF02561">
    <property type="entry name" value="FliS"/>
    <property type="match status" value="1"/>
</dbReference>
<dbReference type="SUPFAM" id="SSF101116">
    <property type="entry name" value="Flagellar export chaperone FliS"/>
    <property type="match status" value="1"/>
</dbReference>
<dbReference type="GO" id="GO:0005829">
    <property type="term" value="C:cytosol"/>
    <property type="evidence" value="ECO:0007669"/>
    <property type="project" value="UniProtKB-SubCell"/>
</dbReference>
<accession>A0A1I5GAN3</accession>
<keyword evidence="6" id="KW-0282">Flagellum</keyword>
<gene>
    <name evidence="6" type="ORF">SAMN04489757_11849</name>
</gene>
<keyword evidence="6" id="KW-0966">Cell projection</keyword>
<dbReference type="OrthoDB" id="1767099at2"/>
<name>A0A1I5GAN3_9FIRM</name>
<dbReference type="Proteomes" id="UP000198806">
    <property type="component" value="Unassembled WGS sequence"/>
</dbReference>
<dbReference type="CDD" id="cd16098">
    <property type="entry name" value="FliS"/>
    <property type="match status" value="1"/>
</dbReference>
<keyword evidence="7" id="KW-1185">Reference proteome</keyword>
<keyword evidence="5" id="KW-0143">Chaperone</keyword>
<keyword evidence="6" id="KW-0969">Cilium</keyword>
<proteinExistence type="inferred from homology"/>
<organism evidence="6 7">
    <name type="scientific">Anaerocolumna aminovalerica</name>
    <dbReference type="NCBI Taxonomy" id="1527"/>
    <lineage>
        <taxon>Bacteria</taxon>
        <taxon>Bacillati</taxon>
        <taxon>Bacillota</taxon>
        <taxon>Clostridia</taxon>
        <taxon>Lachnospirales</taxon>
        <taxon>Lachnospiraceae</taxon>
        <taxon>Anaerocolumna</taxon>
    </lineage>
</organism>
<protein>
    <submittedName>
        <fullName evidence="6">Flagellar protein FliS</fullName>
    </submittedName>
</protein>
<dbReference type="InterPro" id="IPR003713">
    <property type="entry name" value="FliS"/>
</dbReference>
<sequence length="159" mass="18308">MTKDQIQAYTARVTQASRTELIVIIYEIILEDIKTARLCYKNNDIEGYAKELKHGQRFLNELMGTLNYTYILSYDLMSLYLFVNKAIITAIYKKSPEKLDEAETILEKLYSSFKEVSKQDNSGSVMQNTQQLYAGLTYGKGVLNETFIDPQQQNRGFMA</sequence>
<evidence type="ECO:0000313" key="6">
    <source>
        <dbReference type="EMBL" id="SFO32939.1"/>
    </source>
</evidence>
<dbReference type="GO" id="GO:0071973">
    <property type="term" value="P:bacterial-type flagellum-dependent cell motility"/>
    <property type="evidence" value="ECO:0007669"/>
    <property type="project" value="TreeGrafter"/>
</dbReference>